<dbReference type="EMBL" id="LAZP02000416">
    <property type="protein sequence ID" value="PFH57383.1"/>
    <property type="molecule type" value="Genomic_DNA"/>
</dbReference>
<feature type="region of interest" description="Disordered" evidence="2">
    <location>
        <begin position="168"/>
        <end position="235"/>
    </location>
</feature>
<dbReference type="STRING" id="268505.A0A2A9P914"/>
<protein>
    <recommendedName>
        <fullName evidence="3">Zn(2)-C6 fungal-type domain-containing protein</fullName>
    </recommendedName>
</protein>
<name>A0A2A9P914_OPHUN</name>
<dbReference type="PROSITE" id="PS50048">
    <property type="entry name" value="ZN2_CY6_FUNGAL_2"/>
    <property type="match status" value="1"/>
</dbReference>
<evidence type="ECO:0000313" key="4">
    <source>
        <dbReference type="EMBL" id="PFH57383.1"/>
    </source>
</evidence>
<feature type="region of interest" description="Disordered" evidence="2">
    <location>
        <begin position="419"/>
        <end position="442"/>
    </location>
</feature>
<reference evidence="4 5" key="1">
    <citation type="journal article" date="2015" name="BMC Genomics">
        <title>Gene expression during zombie ant biting behavior reflects the complexity underlying fungal parasitic behavioral manipulation.</title>
        <authorList>
            <person name="de Bekker C."/>
            <person name="Ohm R.A."/>
            <person name="Loreto R.G."/>
            <person name="Sebastian A."/>
            <person name="Albert I."/>
            <person name="Merrow M."/>
            <person name="Brachmann A."/>
            <person name="Hughes D.P."/>
        </authorList>
    </citation>
    <scope>NUCLEOTIDE SEQUENCE [LARGE SCALE GENOMIC DNA]</scope>
    <source>
        <strain evidence="4 5">SC16a</strain>
    </source>
</reference>
<evidence type="ECO:0000256" key="1">
    <source>
        <dbReference type="ARBA" id="ARBA00023242"/>
    </source>
</evidence>
<dbReference type="OrthoDB" id="4150019at2759"/>
<dbReference type="CDD" id="cd00067">
    <property type="entry name" value="GAL4"/>
    <property type="match status" value="1"/>
</dbReference>
<feature type="compositionally biased region" description="Polar residues" evidence="2">
    <location>
        <begin position="216"/>
        <end position="229"/>
    </location>
</feature>
<accession>A0A2A9P914</accession>
<feature type="compositionally biased region" description="Polar residues" evidence="2">
    <location>
        <begin position="427"/>
        <end position="442"/>
    </location>
</feature>
<evidence type="ECO:0000313" key="5">
    <source>
        <dbReference type="Proteomes" id="UP000037136"/>
    </source>
</evidence>
<dbReference type="GO" id="GO:0008270">
    <property type="term" value="F:zinc ion binding"/>
    <property type="evidence" value="ECO:0007669"/>
    <property type="project" value="InterPro"/>
</dbReference>
<dbReference type="SUPFAM" id="SSF57701">
    <property type="entry name" value="Zn2/Cys6 DNA-binding domain"/>
    <property type="match status" value="1"/>
</dbReference>
<dbReference type="GO" id="GO:0000981">
    <property type="term" value="F:DNA-binding transcription factor activity, RNA polymerase II-specific"/>
    <property type="evidence" value="ECO:0007669"/>
    <property type="project" value="InterPro"/>
</dbReference>
<dbReference type="Gene3D" id="4.10.240.10">
    <property type="entry name" value="Zn(2)-C6 fungal-type DNA-binding domain"/>
    <property type="match status" value="1"/>
</dbReference>
<feature type="region of interest" description="Disordered" evidence="2">
    <location>
        <begin position="97"/>
        <end position="124"/>
    </location>
</feature>
<proteinExistence type="predicted"/>
<feature type="domain" description="Zn(2)-C6 fungal-type" evidence="3">
    <location>
        <begin position="133"/>
        <end position="166"/>
    </location>
</feature>
<reference evidence="4 5" key="2">
    <citation type="journal article" date="2017" name="Sci. Rep.">
        <title>Ant-infecting Ophiocordyceps genomes reveal a high diversity of potential behavioral manipulation genes and a possible major role for enterotoxins.</title>
        <authorList>
            <person name="de Bekker C."/>
            <person name="Ohm R.A."/>
            <person name="Evans H.C."/>
            <person name="Brachmann A."/>
            <person name="Hughes D.P."/>
        </authorList>
    </citation>
    <scope>NUCLEOTIDE SEQUENCE [LARGE SCALE GENOMIC DNA]</scope>
    <source>
        <strain evidence="4 5">SC16a</strain>
    </source>
</reference>
<organism evidence="4 5">
    <name type="scientific">Ophiocordyceps unilateralis</name>
    <name type="common">Zombie-ant fungus</name>
    <name type="synonym">Torrubia unilateralis</name>
    <dbReference type="NCBI Taxonomy" id="268505"/>
    <lineage>
        <taxon>Eukaryota</taxon>
        <taxon>Fungi</taxon>
        <taxon>Dikarya</taxon>
        <taxon>Ascomycota</taxon>
        <taxon>Pezizomycotina</taxon>
        <taxon>Sordariomycetes</taxon>
        <taxon>Hypocreomycetidae</taxon>
        <taxon>Hypocreales</taxon>
        <taxon>Ophiocordycipitaceae</taxon>
        <taxon>Ophiocordyceps</taxon>
    </lineage>
</organism>
<dbReference type="PROSITE" id="PS00463">
    <property type="entry name" value="ZN2_CY6_FUNGAL_1"/>
    <property type="match status" value="1"/>
</dbReference>
<keyword evidence="5" id="KW-1185">Reference proteome</keyword>
<gene>
    <name evidence="4" type="ORF">XA68_15144</name>
</gene>
<evidence type="ECO:0000256" key="2">
    <source>
        <dbReference type="SAM" id="MobiDB-lite"/>
    </source>
</evidence>
<dbReference type="InterPro" id="IPR001138">
    <property type="entry name" value="Zn2Cys6_DnaBD"/>
</dbReference>
<feature type="compositionally biased region" description="Low complexity" evidence="2">
    <location>
        <begin position="180"/>
        <end position="193"/>
    </location>
</feature>
<keyword evidence="1" id="KW-0539">Nucleus</keyword>
<sequence>MAAVKTPTVLSKLEHWEIGCGDTPLFLSNPHASDMSYQYMASPTNQTGIDMSQPGGYRSSFNLPSQDPSVLDAECKESDGSYEEHKAGDVLRRSFSTPNTTTQMQQQATQDTQTGAAGEKKRNKLGYHRTSIACSHCRRRKIRCIPSPDVQNRCVNCIRLKKECSFYPVDQQPGTESRSRAPARPAAGSSVASTNSSPAVGTASPGEMASHHGHATASSIAQGSKTQASGDEFYPPEVKASQYGFANRPPTKWMADISSTSMPKADNLNNLSWHSYAAESPMSAQFSPYAQSSATWVSGNAEPGSHDELAWLDFPPPARSMSLSGESTSSQPPPHYLSVGQGQPFDRRQSALSDMYSHSLGPSVAMAGMEGSGPMVAATLPSNAEPWQPQLLSQGQSPYTKQTALMDNWQYDKAEGGHQMWLEEQRPPSTTGHAPSETYYSA</sequence>
<dbReference type="Pfam" id="PF00172">
    <property type="entry name" value="Zn_clus"/>
    <property type="match status" value="1"/>
</dbReference>
<dbReference type="InterPro" id="IPR036864">
    <property type="entry name" value="Zn2-C6_fun-type_DNA-bd_sf"/>
</dbReference>
<dbReference type="AlphaFoldDB" id="A0A2A9P914"/>
<evidence type="ECO:0000259" key="3">
    <source>
        <dbReference type="PROSITE" id="PS50048"/>
    </source>
</evidence>
<dbReference type="SMART" id="SM00066">
    <property type="entry name" value="GAL4"/>
    <property type="match status" value="1"/>
</dbReference>
<feature type="compositionally biased region" description="Low complexity" evidence="2">
    <location>
        <begin position="100"/>
        <end position="114"/>
    </location>
</feature>
<dbReference type="Proteomes" id="UP000037136">
    <property type="component" value="Unassembled WGS sequence"/>
</dbReference>
<comment type="caution">
    <text evidence="4">The sequence shown here is derived from an EMBL/GenBank/DDBJ whole genome shotgun (WGS) entry which is preliminary data.</text>
</comment>